<dbReference type="Pfam" id="PF00569">
    <property type="entry name" value="ZZ"/>
    <property type="match status" value="1"/>
</dbReference>
<dbReference type="InterPro" id="IPR017441">
    <property type="entry name" value="Protein_kinase_ATP_BS"/>
</dbReference>
<keyword evidence="1" id="KW-0808">Transferase</keyword>
<dbReference type="GO" id="GO:0004713">
    <property type="term" value="F:protein tyrosine kinase activity"/>
    <property type="evidence" value="ECO:0007669"/>
    <property type="project" value="InterPro"/>
</dbReference>
<dbReference type="OrthoDB" id="4062651at2759"/>
<dbReference type="InterPro" id="IPR020635">
    <property type="entry name" value="Tyr_kinase_cat_dom"/>
</dbReference>
<keyword evidence="18" id="KW-1185">Reference proteome</keyword>
<dbReference type="GO" id="GO:0008270">
    <property type="term" value="F:zinc ion binding"/>
    <property type="evidence" value="ECO:0007669"/>
    <property type="project" value="UniProtKB-KW"/>
</dbReference>
<sequence length="321" mass="36951">MTEEFHKITCDYCKNKSFNSNRYKCLNCSDFDLCSFCFERHVELKDHKLSHLMVMFDSPNNFCGLSIEDSTELDVEFFKQKFQNKEHTDKCKTCDQIIKGVKLKCDICFNYFQCLTCYEQQKKSKNHIFESHPMIVSCKTVLNLDISKIEILKELGHGGYGDVHLARYTNKNGVNNNLALKIIRNKINKNSDYLFKSFLRELDAYNEINGLNILRMIGNTITDEKMYIATEYMEKGSLKDVIEKDRDFGLCERFKVAFGIVSGIVRIHEKGLVHRDIRPDNVLISSDFTAKIGDFGISVGRRPTLAGRSTAGLERPLGRPV</sequence>
<dbReference type="PROSITE" id="PS01357">
    <property type="entry name" value="ZF_ZZ_1"/>
    <property type="match status" value="1"/>
</dbReference>
<evidence type="ECO:0000256" key="11">
    <source>
        <dbReference type="ARBA" id="ARBA00049299"/>
    </source>
</evidence>
<comment type="catalytic activity">
    <reaction evidence="10">
        <text>L-seryl-[protein] + ATP = O-phospho-L-seryl-[protein] + ADP + H(+)</text>
        <dbReference type="Rhea" id="RHEA:17989"/>
        <dbReference type="Rhea" id="RHEA-COMP:9863"/>
        <dbReference type="Rhea" id="RHEA-COMP:11604"/>
        <dbReference type="ChEBI" id="CHEBI:15378"/>
        <dbReference type="ChEBI" id="CHEBI:29999"/>
        <dbReference type="ChEBI" id="CHEBI:30616"/>
        <dbReference type="ChEBI" id="CHEBI:83421"/>
        <dbReference type="ChEBI" id="CHEBI:456216"/>
        <dbReference type="EC" id="2.7.12.2"/>
    </reaction>
</comment>
<evidence type="ECO:0000256" key="10">
    <source>
        <dbReference type="ARBA" id="ARBA00049014"/>
    </source>
</evidence>
<name>A0A3M7QXC7_BRAPC</name>
<dbReference type="InterPro" id="IPR011009">
    <property type="entry name" value="Kinase-like_dom_sf"/>
</dbReference>
<reference evidence="17 18" key="1">
    <citation type="journal article" date="2018" name="Sci. Rep.">
        <title>Genomic signatures of local adaptation to the degree of environmental predictability in rotifers.</title>
        <authorList>
            <person name="Franch-Gras L."/>
            <person name="Hahn C."/>
            <person name="Garcia-Roger E.M."/>
            <person name="Carmona M.J."/>
            <person name="Serra M."/>
            <person name="Gomez A."/>
        </authorList>
    </citation>
    <scope>NUCLEOTIDE SEQUENCE [LARGE SCALE GENOMIC DNA]</scope>
    <source>
        <strain evidence="17">HYR1</strain>
    </source>
</reference>
<dbReference type="SMART" id="SM00219">
    <property type="entry name" value="TyrKc"/>
    <property type="match status" value="1"/>
</dbReference>
<keyword evidence="2" id="KW-0479">Metal-binding</keyword>
<dbReference type="STRING" id="10195.A0A3M7QXC7"/>
<keyword evidence="5 17" id="KW-0418">Kinase</keyword>
<feature type="domain" description="ZZ-type" evidence="16">
    <location>
        <begin position="5"/>
        <end position="61"/>
    </location>
</feature>
<comment type="catalytic activity">
    <reaction evidence="11">
        <text>L-threonyl-[protein] + ATP = O-phospho-L-threonyl-[protein] + ADP + H(+)</text>
        <dbReference type="Rhea" id="RHEA:46608"/>
        <dbReference type="Rhea" id="RHEA-COMP:11060"/>
        <dbReference type="Rhea" id="RHEA-COMP:11605"/>
        <dbReference type="ChEBI" id="CHEBI:15378"/>
        <dbReference type="ChEBI" id="CHEBI:30013"/>
        <dbReference type="ChEBI" id="CHEBI:30616"/>
        <dbReference type="ChEBI" id="CHEBI:61977"/>
        <dbReference type="ChEBI" id="CHEBI:456216"/>
        <dbReference type="EC" id="2.7.12.2"/>
    </reaction>
</comment>
<evidence type="ECO:0000259" key="16">
    <source>
        <dbReference type="PROSITE" id="PS50135"/>
    </source>
</evidence>
<dbReference type="EMBL" id="REGN01004826">
    <property type="protein sequence ID" value="RNA16030.1"/>
    <property type="molecule type" value="Genomic_DNA"/>
</dbReference>
<evidence type="ECO:0000256" key="2">
    <source>
        <dbReference type="ARBA" id="ARBA00022723"/>
    </source>
</evidence>
<protein>
    <recommendedName>
        <fullName evidence="9">mitogen-activated protein kinase kinase</fullName>
        <ecNumber evidence="9">2.7.12.2</ecNumber>
    </recommendedName>
</protein>
<dbReference type="InterPro" id="IPR000719">
    <property type="entry name" value="Prot_kinase_dom"/>
</dbReference>
<feature type="binding site" evidence="14">
    <location>
        <position position="181"/>
    </location>
    <ligand>
        <name>ATP</name>
        <dbReference type="ChEBI" id="CHEBI:30616"/>
    </ligand>
</feature>
<dbReference type="Proteomes" id="UP000276133">
    <property type="component" value="Unassembled WGS sequence"/>
</dbReference>
<dbReference type="Pfam" id="PF00069">
    <property type="entry name" value="Pkinase"/>
    <property type="match status" value="1"/>
</dbReference>
<organism evidence="17 18">
    <name type="scientific">Brachionus plicatilis</name>
    <name type="common">Marine rotifer</name>
    <name type="synonym">Brachionus muelleri</name>
    <dbReference type="NCBI Taxonomy" id="10195"/>
    <lineage>
        <taxon>Eukaryota</taxon>
        <taxon>Metazoa</taxon>
        <taxon>Spiralia</taxon>
        <taxon>Gnathifera</taxon>
        <taxon>Rotifera</taxon>
        <taxon>Eurotatoria</taxon>
        <taxon>Monogononta</taxon>
        <taxon>Pseudotrocha</taxon>
        <taxon>Ploima</taxon>
        <taxon>Brachionidae</taxon>
        <taxon>Brachionus</taxon>
    </lineage>
</organism>
<gene>
    <name evidence="17" type="ORF">BpHYR1_007121</name>
</gene>
<evidence type="ECO:0000256" key="7">
    <source>
        <dbReference type="ARBA" id="ARBA00022840"/>
    </source>
</evidence>
<dbReference type="SMART" id="SM00291">
    <property type="entry name" value="ZnF_ZZ"/>
    <property type="match status" value="2"/>
</dbReference>
<dbReference type="PANTHER" id="PTHR48013:SF9">
    <property type="entry name" value="DUAL SPECIFICITY MITOGEN-ACTIVATED PROTEIN KINASE KINASE 5"/>
    <property type="match status" value="1"/>
</dbReference>
<comment type="catalytic activity">
    <reaction evidence="12">
        <text>L-tyrosyl-[protein] + ATP = O-phospho-L-tyrosyl-[protein] + ADP + H(+)</text>
        <dbReference type="Rhea" id="RHEA:10596"/>
        <dbReference type="Rhea" id="RHEA-COMP:10136"/>
        <dbReference type="Rhea" id="RHEA-COMP:20101"/>
        <dbReference type="ChEBI" id="CHEBI:15378"/>
        <dbReference type="ChEBI" id="CHEBI:30616"/>
        <dbReference type="ChEBI" id="CHEBI:46858"/>
        <dbReference type="ChEBI" id="CHEBI:61978"/>
        <dbReference type="ChEBI" id="CHEBI:456216"/>
        <dbReference type="EC" id="2.7.12.2"/>
    </reaction>
</comment>
<evidence type="ECO:0000259" key="15">
    <source>
        <dbReference type="PROSITE" id="PS50011"/>
    </source>
</evidence>
<accession>A0A3M7QXC7</accession>
<dbReference type="SUPFAM" id="SSF56112">
    <property type="entry name" value="Protein kinase-like (PK-like)"/>
    <property type="match status" value="1"/>
</dbReference>
<dbReference type="Gene3D" id="1.10.510.10">
    <property type="entry name" value="Transferase(Phosphotransferase) domain 1"/>
    <property type="match status" value="1"/>
</dbReference>
<evidence type="ECO:0000313" key="18">
    <source>
        <dbReference type="Proteomes" id="UP000276133"/>
    </source>
</evidence>
<dbReference type="EC" id="2.7.12.2" evidence="9"/>
<evidence type="ECO:0000256" key="5">
    <source>
        <dbReference type="ARBA" id="ARBA00022777"/>
    </source>
</evidence>
<evidence type="ECO:0000256" key="8">
    <source>
        <dbReference type="ARBA" id="ARBA00038035"/>
    </source>
</evidence>
<dbReference type="GO" id="GO:0005524">
    <property type="term" value="F:ATP binding"/>
    <property type="evidence" value="ECO:0007669"/>
    <property type="project" value="UniProtKB-UniRule"/>
</dbReference>
<dbReference type="Gene3D" id="3.30.60.90">
    <property type="match status" value="2"/>
</dbReference>
<evidence type="ECO:0000256" key="12">
    <source>
        <dbReference type="ARBA" id="ARBA00051693"/>
    </source>
</evidence>
<dbReference type="PROSITE" id="PS50135">
    <property type="entry name" value="ZF_ZZ_2"/>
    <property type="match status" value="1"/>
</dbReference>
<evidence type="ECO:0000256" key="1">
    <source>
        <dbReference type="ARBA" id="ARBA00022679"/>
    </source>
</evidence>
<comment type="similarity">
    <text evidence="8">Belongs to the protein kinase superfamily. STE Ser/Thr protein kinase family. MAP kinase kinase subfamily.</text>
</comment>
<dbReference type="PROSITE" id="PS00107">
    <property type="entry name" value="PROTEIN_KINASE_ATP"/>
    <property type="match status" value="1"/>
</dbReference>
<dbReference type="SUPFAM" id="SSF57850">
    <property type="entry name" value="RING/U-box"/>
    <property type="match status" value="2"/>
</dbReference>
<evidence type="ECO:0000256" key="6">
    <source>
        <dbReference type="ARBA" id="ARBA00022833"/>
    </source>
</evidence>
<keyword evidence="4 13" id="KW-0863">Zinc-finger</keyword>
<evidence type="ECO:0000256" key="9">
    <source>
        <dbReference type="ARBA" id="ARBA00038999"/>
    </source>
</evidence>
<keyword evidence="6" id="KW-0862">Zinc</keyword>
<evidence type="ECO:0000313" key="17">
    <source>
        <dbReference type="EMBL" id="RNA16030.1"/>
    </source>
</evidence>
<dbReference type="GO" id="GO:0004708">
    <property type="term" value="F:MAP kinase kinase activity"/>
    <property type="evidence" value="ECO:0007669"/>
    <property type="project" value="UniProtKB-EC"/>
</dbReference>
<keyword evidence="3 14" id="KW-0547">Nucleotide-binding</keyword>
<keyword evidence="7 14" id="KW-0067">ATP-binding</keyword>
<evidence type="ECO:0000256" key="13">
    <source>
        <dbReference type="PROSITE-ProRule" id="PRU00228"/>
    </source>
</evidence>
<dbReference type="PANTHER" id="PTHR48013">
    <property type="entry name" value="DUAL SPECIFICITY MITOGEN-ACTIVATED PROTEIN KINASE KINASE 5-RELATED"/>
    <property type="match status" value="1"/>
</dbReference>
<proteinExistence type="inferred from homology"/>
<dbReference type="CDD" id="cd00180">
    <property type="entry name" value="PKc"/>
    <property type="match status" value="1"/>
</dbReference>
<dbReference type="InterPro" id="IPR043145">
    <property type="entry name" value="Znf_ZZ_sf"/>
</dbReference>
<dbReference type="PROSITE" id="PS50011">
    <property type="entry name" value="PROTEIN_KINASE_DOM"/>
    <property type="match status" value="1"/>
</dbReference>
<dbReference type="InterPro" id="IPR000433">
    <property type="entry name" value="Znf_ZZ"/>
</dbReference>
<feature type="domain" description="Protein kinase" evidence="15">
    <location>
        <begin position="149"/>
        <end position="321"/>
    </location>
</feature>
<evidence type="ECO:0000256" key="14">
    <source>
        <dbReference type="PROSITE-ProRule" id="PRU10141"/>
    </source>
</evidence>
<dbReference type="AlphaFoldDB" id="A0A3M7QXC7"/>
<dbReference type="InterPro" id="IPR008266">
    <property type="entry name" value="Tyr_kinase_AS"/>
</dbReference>
<evidence type="ECO:0000256" key="4">
    <source>
        <dbReference type="ARBA" id="ARBA00022771"/>
    </source>
</evidence>
<comment type="caution">
    <text evidence="17">The sequence shown here is derived from an EMBL/GenBank/DDBJ whole genome shotgun (WGS) entry which is preliminary data.</text>
</comment>
<evidence type="ECO:0000256" key="3">
    <source>
        <dbReference type="ARBA" id="ARBA00022741"/>
    </source>
</evidence>
<dbReference type="PROSITE" id="PS00109">
    <property type="entry name" value="PROTEIN_KINASE_TYR"/>
    <property type="match status" value="1"/>
</dbReference>